<comment type="subcellular location">
    <subcellularLocation>
        <location evidence="1">Endomembrane system</location>
        <topology evidence="1">Multi-pass membrane protein</topology>
    </subcellularLocation>
</comment>
<dbReference type="InterPro" id="IPR045018">
    <property type="entry name" value="Azg-like"/>
</dbReference>
<evidence type="ECO:0000256" key="3">
    <source>
        <dbReference type="SAM" id="Phobius"/>
    </source>
</evidence>
<comment type="caution">
    <text evidence="4">The sequence shown here is derived from an EMBL/GenBank/DDBJ whole genome shotgun (WGS) entry which is preliminary data.</text>
</comment>
<reference evidence="4" key="1">
    <citation type="journal article" date="2015" name="Nature">
        <title>Complex archaea that bridge the gap between prokaryotes and eukaryotes.</title>
        <authorList>
            <person name="Spang A."/>
            <person name="Saw J.H."/>
            <person name="Jorgensen S.L."/>
            <person name="Zaremba-Niedzwiedzka K."/>
            <person name="Martijn J."/>
            <person name="Lind A.E."/>
            <person name="van Eijk R."/>
            <person name="Schleper C."/>
            <person name="Guy L."/>
            <person name="Ettema T.J."/>
        </authorList>
    </citation>
    <scope>NUCLEOTIDE SEQUENCE</scope>
</reference>
<keyword evidence="3" id="KW-0472">Membrane</keyword>
<dbReference type="EMBL" id="LAZR01031651">
    <property type="protein sequence ID" value="KKL53116.1"/>
    <property type="molecule type" value="Genomic_DNA"/>
</dbReference>
<name>A0A0F9DH12_9ZZZZ</name>
<organism evidence="4">
    <name type="scientific">marine sediment metagenome</name>
    <dbReference type="NCBI Taxonomy" id="412755"/>
    <lineage>
        <taxon>unclassified sequences</taxon>
        <taxon>metagenomes</taxon>
        <taxon>ecological metagenomes</taxon>
    </lineage>
</organism>
<keyword evidence="2" id="KW-0813">Transport</keyword>
<dbReference type="GO" id="GO:0005886">
    <property type="term" value="C:plasma membrane"/>
    <property type="evidence" value="ECO:0007669"/>
    <property type="project" value="TreeGrafter"/>
</dbReference>
<keyword evidence="3" id="KW-0812">Transmembrane</keyword>
<evidence type="ECO:0000313" key="4">
    <source>
        <dbReference type="EMBL" id="KKL53116.1"/>
    </source>
</evidence>
<dbReference type="AlphaFoldDB" id="A0A0F9DH12"/>
<dbReference type="Gene3D" id="3.40.50.12610">
    <property type="match status" value="1"/>
</dbReference>
<evidence type="ECO:0000256" key="2">
    <source>
        <dbReference type="ARBA" id="ARBA00022448"/>
    </source>
</evidence>
<gene>
    <name evidence="4" type="ORF">LCGC14_2278680</name>
</gene>
<feature type="transmembrane region" description="Helical" evidence="3">
    <location>
        <begin position="52"/>
        <end position="72"/>
    </location>
</feature>
<accession>A0A0F9DH12</accession>
<proteinExistence type="predicted"/>
<evidence type="ECO:0000256" key="1">
    <source>
        <dbReference type="ARBA" id="ARBA00004127"/>
    </source>
</evidence>
<dbReference type="GO" id="GO:0012505">
    <property type="term" value="C:endomembrane system"/>
    <property type="evidence" value="ECO:0007669"/>
    <property type="project" value="UniProtKB-SubCell"/>
</dbReference>
<sequence>SDAVGTVAGAAMGTSTVTSFIESAAGVEQGGRTGLTAVTIAMLLLMLQFRRFAYYFAINASLITGWFIWYVWDKLERKYYLPAIMATFFFFSMTVIPNAQNSIASARSHTFAPSDAWMETLEWIETNTEEDAVIIAWWDYGYWIQREANRTAYVNPSQDPGPVKKVASMFLDGPIVEGDYLLLDNTVTTGKVWAVAIWADKPASAYFEYYLMVKGGQKQPVKLFYPAYYRSLAVQLYNFDGGPVTPTQSTTIITNGNMINSMDILPTYAEAVAKGGRIVGTQPFESPVPLEAVEGFKLVYESEQGINGISEVKVFRYGQ</sequence>
<protein>
    <recommendedName>
        <fullName evidence="5">Dolichyl-phosphooligosaccharide-protein glycotransferase</fullName>
    </recommendedName>
</protein>
<feature type="non-terminal residue" evidence="4">
    <location>
        <position position="1"/>
    </location>
</feature>
<dbReference type="PANTHER" id="PTHR43337:SF1">
    <property type="entry name" value="XANTHINE_URACIL PERMEASE C887.17-RELATED"/>
    <property type="match status" value="1"/>
</dbReference>
<evidence type="ECO:0008006" key="5">
    <source>
        <dbReference type="Google" id="ProtNLM"/>
    </source>
</evidence>
<feature type="transmembrane region" description="Helical" evidence="3">
    <location>
        <begin position="79"/>
        <end position="99"/>
    </location>
</feature>
<dbReference type="GO" id="GO:0005345">
    <property type="term" value="F:purine nucleobase transmembrane transporter activity"/>
    <property type="evidence" value="ECO:0007669"/>
    <property type="project" value="TreeGrafter"/>
</dbReference>
<keyword evidence="3" id="KW-1133">Transmembrane helix</keyword>
<dbReference type="PANTHER" id="PTHR43337">
    <property type="entry name" value="XANTHINE/URACIL PERMEASE C887.17-RELATED"/>
    <property type="match status" value="1"/>
</dbReference>